<feature type="domain" description="Dilute" evidence="11">
    <location>
        <begin position="1278"/>
        <end position="1493"/>
    </location>
</feature>
<dbReference type="PROSITE" id="PS50096">
    <property type="entry name" value="IQ"/>
    <property type="match status" value="4"/>
</dbReference>
<dbReference type="InterPro" id="IPR000048">
    <property type="entry name" value="IQ_motif_EF-hand-BS"/>
</dbReference>
<dbReference type="Gene3D" id="6.20.240.20">
    <property type="match status" value="1"/>
</dbReference>
<keyword evidence="3 8" id="KW-0067">ATP-binding</keyword>
<dbReference type="PRINTS" id="PR00193">
    <property type="entry name" value="MYOSINHEAVY"/>
</dbReference>
<reference evidence="13" key="1">
    <citation type="submission" date="2020-05" db="EMBL/GenBank/DDBJ databases">
        <title>Phylogenomic resolution of chytrid fungi.</title>
        <authorList>
            <person name="Stajich J.E."/>
            <person name="Amses K."/>
            <person name="Simmons R."/>
            <person name="Seto K."/>
            <person name="Myers J."/>
            <person name="Bonds A."/>
            <person name="Quandt C.A."/>
            <person name="Barry K."/>
            <person name="Liu P."/>
            <person name="Grigoriev I."/>
            <person name="Longcore J.E."/>
            <person name="James T.Y."/>
        </authorList>
    </citation>
    <scope>NUCLEOTIDE SEQUENCE</scope>
    <source>
        <strain evidence="13">JEL0476</strain>
    </source>
</reference>
<feature type="compositionally biased region" description="Basic residues" evidence="10">
    <location>
        <begin position="1139"/>
        <end position="1149"/>
    </location>
</feature>
<dbReference type="GO" id="GO:0007015">
    <property type="term" value="P:actin filament organization"/>
    <property type="evidence" value="ECO:0007669"/>
    <property type="project" value="TreeGrafter"/>
</dbReference>
<dbReference type="Pfam" id="PF01843">
    <property type="entry name" value="DIL"/>
    <property type="match status" value="1"/>
</dbReference>
<evidence type="ECO:0000259" key="11">
    <source>
        <dbReference type="PROSITE" id="PS51126"/>
    </source>
</evidence>
<dbReference type="Pfam" id="PF00063">
    <property type="entry name" value="Myosin_head"/>
    <property type="match status" value="1"/>
</dbReference>
<dbReference type="SMART" id="SM00242">
    <property type="entry name" value="MYSc"/>
    <property type="match status" value="1"/>
</dbReference>
<evidence type="ECO:0000313" key="13">
    <source>
        <dbReference type="EMBL" id="KAJ3227763.1"/>
    </source>
</evidence>
<evidence type="ECO:0000256" key="5">
    <source>
        <dbReference type="ARBA" id="ARBA00023123"/>
    </source>
</evidence>
<dbReference type="GO" id="GO:0005524">
    <property type="term" value="F:ATP binding"/>
    <property type="evidence" value="ECO:0007669"/>
    <property type="project" value="UniProtKB-UniRule"/>
</dbReference>
<feature type="compositionally biased region" description="Polar residues" evidence="10">
    <location>
        <begin position="1127"/>
        <end position="1138"/>
    </location>
</feature>
<keyword evidence="5 8" id="KW-0518">Myosin</keyword>
<evidence type="ECO:0000256" key="2">
    <source>
        <dbReference type="ARBA" id="ARBA00022741"/>
    </source>
</evidence>
<dbReference type="PANTHER" id="PTHR13140">
    <property type="entry name" value="MYOSIN"/>
    <property type="match status" value="1"/>
</dbReference>
<feature type="coiled-coil region" evidence="9">
    <location>
        <begin position="1023"/>
        <end position="1057"/>
    </location>
</feature>
<dbReference type="Gene3D" id="1.20.120.720">
    <property type="entry name" value="Myosin VI head, motor domain, U50 subdomain"/>
    <property type="match status" value="1"/>
</dbReference>
<dbReference type="Proteomes" id="UP001211065">
    <property type="component" value="Unassembled WGS sequence"/>
</dbReference>
<dbReference type="PROSITE" id="PS51456">
    <property type="entry name" value="MYOSIN_MOTOR"/>
    <property type="match status" value="1"/>
</dbReference>
<protein>
    <submittedName>
        <fullName evidence="13">Myosin type-2 heavy chain 1</fullName>
    </submittedName>
</protein>
<keyword evidence="2 8" id="KW-0547">Nucleotide-binding</keyword>
<dbReference type="GO" id="GO:0016020">
    <property type="term" value="C:membrane"/>
    <property type="evidence" value="ECO:0007669"/>
    <property type="project" value="TreeGrafter"/>
</dbReference>
<dbReference type="GO" id="GO:0000146">
    <property type="term" value="F:microfilament motor activity"/>
    <property type="evidence" value="ECO:0007669"/>
    <property type="project" value="TreeGrafter"/>
</dbReference>
<dbReference type="PROSITE" id="PS51126">
    <property type="entry name" value="DILUTE"/>
    <property type="match status" value="1"/>
</dbReference>
<name>A0AAD5U8Y7_9FUNG</name>
<evidence type="ECO:0000256" key="1">
    <source>
        <dbReference type="ARBA" id="ARBA00008314"/>
    </source>
</evidence>
<organism evidence="13 14">
    <name type="scientific">Clydaea vesicula</name>
    <dbReference type="NCBI Taxonomy" id="447962"/>
    <lineage>
        <taxon>Eukaryota</taxon>
        <taxon>Fungi</taxon>
        <taxon>Fungi incertae sedis</taxon>
        <taxon>Chytridiomycota</taxon>
        <taxon>Chytridiomycota incertae sedis</taxon>
        <taxon>Chytridiomycetes</taxon>
        <taxon>Lobulomycetales</taxon>
        <taxon>Lobulomycetaceae</taxon>
        <taxon>Clydaea</taxon>
    </lineage>
</organism>
<evidence type="ECO:0000256" key="6">
    <source>
        <dbReference type="ARBA" id="ARBA00023175"/>
    </source>
</evidence>
<dbReference type="GO" id="GO:0051015">
    <property type="term" value="F:actin filament binding"/>
    <property type="evidence" value="ECO:0007669"/>
    <property type="project" value="TreeGrafter"/>
</dbReference>
<evidence type="ECO:0000256" key="8">
    <source>
        <dbReference type="PROSITE-ProRule" id="PRU00782"/>
    </source>
</evidence>
<accession>A0AAD5U8Y7</accession>
<evidence type="ECO:0000256" key="7">
    <source>
        <dbReference type="ARBA" id="ARBA00023203"/>
    </source>
</evidence>
<feature type="region of interest" description="Actin-binding" evidence="8">
    <location>
        <begin position="662"/>
        <end position="684"/>
    </location>
</feature>
<evidence type="ECO:0000259" key="12">
    <source>
        <dbReference type="PROSITE" id="PS51456"/>
    </source>
</evidence>
<dbReference type="InterPro" id="IPR027417">
    <property type="entry name" value="P-loop_NTPase"/>
</dbReference>
<feature type="binding site" evidence="8">
    <location>
        <begin position="171"/>
        <end position="178"/>
    </location>
    <ligand>
        <name>ATP</name>
        <dbReference type="ChEBI" id="CHEBI:30616"/>
    </ligand>
</feature>
<evidence type="ECO:0000256" key="9">
    <source>
        <dbReference type="SAM" id="Coils"/>
    </source>
</evidence>
<dbReference type="InterPro" id="IPR036103">
    <property type="entry name" value="MYSc_Myo5"/>
</dbReference>
<evidence type="ECO:0000256" key="3">
    <source>
        <dbReference type="ARBA" id="ARBA00022840"/>
    </source>
</evidence>
<feature type="region of interest" description="Disordered" evidence="10">
    <location>
        <begin position="1090"/>
        <end position="1151"/>
    </location>
</feature>
<sequence length="1542" mass="178431">MEQLNSYHIGIKAWFPDSTEGWIMGHLISKNVTDLDYSFLFTIPERDNTQIVVKSTIENLISDKFTLPPLVNPPFLLVNNDDLANLSYLHEPSVLHSIKDRYEKEFIYTYSGIVLIAMNPFTKLDIYNPATMRIYSGKARDESDPHLFAIAEQAYRAMIRDGKNQSIVVSGESGAGKTISATFIMRYFAVVDDLHRDASITVNKASAVEDAVLSTNPILESFGNSKTTRNDNSSRFGKYIELMFSKPNSDTQSTKIVGAKLRTYLLERSRLVFQPESERNYHIFYQLCSALPLAERKEWGLETWDKYEYLKQGKTGVSPGMDDVIEYANTQKALSTVGISLTSQLDIFKVCVALLHMGNIKITGEKDESNIDENDPGLTMSSKLLGLNKFEFKKWMTNKNLVINRESTDKKIGLQSALVARDSVAKFIYSMLFDHLVNVINSNLCKDEENVGSFIGVLDIYGFEHFQKNSFEQFCINYANEKLQQEFNRHVFRLEQEEYVAEKIKWSFIDFSDNQACIDMIERKVGIIDLLNEESNLATGTDEQFAQKLYNKFSDTNIHKFFLKPRFGTSQFTIKHYACEVTYDVERFIEKNKDTVSDKQMEVLVQSDFDFLREIIKIPEEIPGNASTNTSTITKAVGTLGRNATGSRGKKPTLGTIFKNSLIELMKTMRLTECHYIRCIKPNQAKKRFLFEPQMVLQQLRACGVLETIKISCAGYPTKMPYDYFANRYYMLTKSNEWDLNDSKNWSSIIVKKNILSEDKYQIGLTKIFFRAGQLAYLEKLRTEKLRCIFDLFQKNVKRYRERKKYLEIKSSVLTIQRVFRGWVARKFVQTLRRNVAATKIQKVVRGYLARKDYKKKRDAVIKIQSGIKMFLAVRRYKNRVREIAAKKIQLCFRRKILRLWLKSRIKKIVTIQNLWRKKKARRELIELRKAARDVGKVKEKYFALENKLIELSQAVKTRDEEKLILLEKIEKLEKLAEKWKGIAKNLESRSKSVNEYLDEAKSSTKATFKDVELERRASEKEKNSLNYSLKKKDEEIENLTAELKLVKDWNRNLKERVLNASNVNGSEEIMMLRKEVAYYKSQLSEQSSESLRLRSNSVLRSRSRNRTPTNMSPTPDKSFVEESKGTKLSTPPSSFTRKTTKVKRKGSKLSHDTKFKTAPLQNGTASYEQLNSEKLLHVLKSTELKLELSQNLILDLTLPNFESNLSMKEIFFPSHILGQVLEKLFQNKLYPTAQDLMEGLMHSVDFITQFIEEKEQLRYNRGLSESPTTQSSLYGSESLDCLRTIRNNFENLVNKIFNGWTSKLYKAFVILVEPCIIECESLPEYVSNGKSSFWSNWGGKTKRDFKELIDHFKELNRMMDGYYLDQYLKNDILTLLLTLIGSEGFNILLTKKNFFSFRRGYQILYNVTRLKEFLAAIELNSNLKQFVMLQEASKLLSLLDGIDEDGAEMVFDLCPNLNKTQVMKLLSNYAPEEFDNQERFFEFFKAVEYLDFNDDNDTALLLSCELSEFTLPDVEAVEQVYAFIPSWMDVPNIGLALGFRI</sequence>
<keyword evidence="7 8" id="KW-0009">Actin-binding</keyword>
<evidence type="ECO:0000256" key="4">
    <source>
        <dbReference type="ARBA" id="ARBA00023054"/>
    </source>
</evidence>
<dbReference type="Gene3D" id="1.10.10.820">
    <property type="match status" value="1"/>
</dbReference>
<dbReference type="CDD" id="cd01380">
    <property type="entry name" value="MYSc_Myo5"/>
    <property type="match status" value="1"/>
</dbReference>
<comment type="similarity">
    <text evidence="1 8">Belongs to the TRAFAC class myosin-kinesin ATPase superfamily. Myosin family.</text>
</comment>
<dbReference type="InterPro" id="IPR001609">
    <property type="entry name" value="Myosin_head_motor_dom-like"/>
</dbReference>
<keyword evidence="4 9" id="KW-0175">Coiled coil</keyword>
<evidence type="ECO:0000256" key="10">
    <source>
        <dbReference type="SAM" id="MobiDB-lite"/>
    </source>
</evidence>
<dbReference type="CDD" id="cd23767">
    <property type="entry name" value="IQCD"/>
    <property type="match status" value="1"/>
</dbReference>
<proteinExistence type="inferred from homology"/>
<dbReference type="Gene3D" id="1.20.58.530">
    <property type="match status" value="1"/>
</dbReference>
<dbReference type="SMART" id="SM01132">
    <property type="entry name" value="DIL"/>
    <property type="match status" value="1"/>
</dbReference>
<dbReference type="SMART" id="SM00015">
    <property type="entry name" value="IQ"/>
    <property type="match status" value="5"/>
</dbReference>
<dbReference type="PANTHER" id="PTHR13140:SF706">
    <property type="entry name" value="DILUTE CLASS UNCONVENTIONAL MYOSIN, ISOFORM C"/>
    <property type="match status" value="1"/>
</dbReference>
<keyword evidence="6 8" id="KW-0505">Motor protein</keyword>
<dbReference type="EMBL" id="JADGJW010000011">
    <property type="protein sequence ID" value="KAJ3227763.1"/>
    <property type="molecule type" value="Genomic_DNA"/>
</dbReference>
<dbReference type="Pfam" id="PF00612">
    <property type="entry name" value="IQ"/>
    <property type="match status" value="4"/>
</dbReference>
<keyword evidence="14" id="KW-1185">Reference proteome</keyword>
<gene>
    <name evidence="13" type="primary">MYO2_1</name>
    <name evidence="13" type="ORF">HK099_000436</name>
</gene>
<evidence type="ECO:0000313" key="14">
    <source>
        <dbReference type="Proteomes" id="UP001211065"/>
    </source>
</evidence>
<dbReference type="FunFam" id="1.10.10.820:FF:000001">
    <property type="entry name" value="Myosin heavy chain"/>
    <property type="match status" value="1"/>
</dbReference>
<dbReference type="SUPFAM" id="SSF52540">
    <property type="entry name" value="P-loop containing nucleoside triphosphate hydrolases"/>
    <property type="match status" value="2"/>
</dbReference>
<feature type="compositionally biased region" description="Low complexity" evidence="10">
    <location>
        <begin position="1090"/>
        <end position="1101"/>
    </location>
</feature>
<dbReference type="InterPro" id="IPR036961">
    <property type="entry name" value="Kinesin_motor_dom_sf"/>
</dbReference>
<feature type="domain" description="Myosin motor" evidence="12">
    <location>
        <begin position="78"/>
        <end position="783"/>
    </location>
</feature>
<dbReference type="Gene3D" id="1.20.5.190">
    <property type="match status" value="2"/>
</dbReference>
<comment type="caution">
    <text evidence="13">The sequence shown here is derived from an EMBL/GenBank/DDBJ whole genome shotgun (WGS) entry which is preliminary data.</text>
</comment>
<dbReference type="GO" id="GO:0016459">
    <property type="term" value="C:myosin complex"/>
    <property type="evidence" value="ECO:0007669"/>
    <property type="project" value="UniProtKB-KW"/>
</dbReference>
<dbReference type="Gene3D" id="3.40.850.10">
    <property type="entry name" value="Kinesin motor domain"/>
    <property type="match status" value="1"/>
</dbReference>
<dbReference type="InterPro" id="IPR002710">
    <property type="entry name" value="Dilute_dom"/>
</dbReference>
<dbReference type="GO" id="GO:0005737">
    <property type="term" value="C:cytoplasm"/>
    <property type="evidence" value="ECO:0007669"/>
    <property type="project" value="TreeGrafter"/>
</dbReference>